<comment type="function">
    <text evidence="8">ABC transporter involved in fatty acid import. Transmembrane domains (TMD) form a pore in the membrane and the ATP-binding domain (NBD) is responsible for energy generation.</text>
</comment>
<dbReference type="Proteomes" id="UP000824261">
    <property type="component" value="Unassembled WGS sequence"/>
</dbReference>
<dbReference type="FunFam" id="3.40.50.300:FF:000287">
    <property type="entry name" value="Multidrug ABC transporter ATP-binding protein"/>
    <property type="match status" value="1"/>
</dbReference>
<feature type="domain" description="ABC transporter" evidence="12">
    <location>
        <begin position="276"/>
        <end position="510"/>
    </location>
</feature>
<protein>
    <recommendedName>
        <fullName evidence="10">Fatty acid ABC transporter ATP-binding/permease protein</fullName>
    </recommendedName>
</protein>
<dbReference type="AlphaFoldDB" id="A0A9D1D361"/>
<name>A0A9D1D361_9ACTN</name>
<sequence>MLAVLYLVGYGTTGFVNKGCVRVAETLARSYRMRMQRKLNKLPIGYLDRHPAGDIQARATDNVTTAASMLESTAVTLVEQFTLLVAVLVMMLVTDWRLTLIYVVTLPLTMVITLGISKVAQREFKKQMVVNGDLASLVSDTYANHQAVKAFSCEAVKESRFDEINGKFFRSYVKSRFISGFVIPLSVLLSNFSYIALCVVGGVMMVGGQLTIGEFQAFIFYGNMVSTPLSTLASAMTNMQNGLAAFERIYEFLDVEEETPDTPTEQLDTTALSGAVEFDHVKFGYVPEKMLMKDVSLRIEPGTVAAIVGPSGAGKTTLINLLMRFYDIDGGAIRLDGCDINAITRQGLRSQFGIVLQDSWVFTGTIAENISYGKPNAAREEVESAAARAGCTAFIEKLPQGFDTMVSEESSALSAGEKQLLCIARTILSDPKILILDEATSQVDTKTEYLITRAMEEMMRGKTSFMIAHRLFTIRNADVIIFMVDGDIKEVGSHDELIARQGLYASMYNSASLAL</sequence>
<dbReference type="PROSITE" id="PS50929">
    <property type="entry name" value="ABC_TM1F"/>
    <property type="match status" value="1"/>
</dbReference>
<organism evidence="14 15">
    <name type="scientific">Candidatus Aveggerthella stercoripullorum</name>
    <dbReference type="NCBI Taxonomy" id="2840688"/>
    <lineage>
        <taxon>Bacteria</taxon>
        <taxon>Bacillati</taxon>
        <taxon>Actinomycetota</taxon>
        <taxon>Coriobacteriia</taxon>
        <taxon>Eggerthellales</taxon>
        <taxon>Eggerthellaceae</taxon>
        <taxon>Eggerthellaceae incertae sedis</taxon>
        <taxon>Candidatus Aveggerthella</taxon>
    </lineage>
</organism>
<evidence type="ECO:0000259" key="13">
    <source>
        <dbReference type="PROSITE" id="PS50929"/>
    </source>
</evidence>
<dbReference type="PROSITE" id="PS50893">
    <property type="entry name" value="ABC_TRANSPORTER_2"/>
    <property type="match status" value="1"/>
</dbReference>
<reference evidence="14" key="2">
    <citation type="journal article" date="2021" name="PeerJ">
        <title>Extensive microbial diversity within the chicken gut microbiome revealed by metagenomics and culture.</title>
        <authorList>
            <person name="Gilroy R."/>
            <person name="Ravi A."/>
            <person name="Getino M."/>
            <person name="Pursley I."/>
            <person name="Horton D.L."/>
            <person name="Alikhan N.F."/>
            <person name="Baker D."/>
            <person name="Gharbi K."/>
            <person name="Hall N."/>
            <person name="Watson M."/>
            <person name="Adriaenssens E.M."/>
            <person name="Foster-Nyarko E."/>
            <person name="Jarju S."/>
            <person name="Secka A."/>
            <person name="Antonio M."/>
            <person name="Oren A."/>
            <person name="Chaudhuri R.R."/>
            <person name="La Ragione R."/>
            <person name="Hildebrand F."/>
            <person name="Pallen M.J."/>
        </authorList>
    </citation>
    <scope>NUCLEOTIDE SEQUENCE</scope>
    <source>
        <strain evidence="14">ChiGjej1B1-2707</strain>
    </source>
</reference>
<dbReference type="InterPro" id="IPR039421">
    <property type="entry name" value="Type_1_exporter"/>
</dbReference>
<dbReference type="EMBL" id="DVGB01000059">
    <property type="protein sequence ID" value="HIR01593.1"/>
    <property type="molecule type" value="Genomic_DNA"/>
</dbReference>
<gene>
    <name evidence="14" type="ORF">IAA69_04945</name>
</gene>
<keyword evidence="5 14" id="KW-0067">ATP-binding</keyword>
<keyword evidence="2" id="KW-0813">Transport</keyword>
<dbReference type="InterPro" id="IPR027417">
    <property type="entry name" value="P-loop_NTPase"/>
</dbReference>
<comment type="subcellular location">
    <subcellularLocation>
        <location evidence="1">Cell membrane</location>
        <topology evidence="1">Multi-pass membrane protein</topology>
    </subcellularLocation>
</comment>
<dbReference type="CDD" id="cd03254">
    <property type="entry name" value="ABCC_Glucan_exporter_like"/>
    <property type="match status" value="1"/>
</dbReference>
<evidence type="ECO:0000259" key="12">
    <source>
        <dbReference type="PROSITE" id="PS50893"/>
    </source>
</evidence>
<evidence type="ECO:0000313" key="15">
    <source>
        <dbReference type="Proteomes" id="UP000824261"/>
    </source>
</evidence>
<accession>A0A9D1D361</accession>
<dbReference type="SUPFAM" id="SSF90123">
    <property type="entry name" value="ABC transporter transmembrane region"/>
    <property type="match status" value="1"/>
</dbReference>
<feature type="domain" description="ABC transmembrane type-1" evidence="13">
    <location>
        <begin position="1"/>
        <end position="241"/>
    </location>
</feature>
<dbReference type="PANTHER" id="PTHR24221">
    <property type="entry name" value="ATP-BINDING CASSETTE SUB-FAMILY B"/>
    <property type="match status" value="1"/>
</dbReference>
<dbReference type="InterPro" id="IPR003439">
    <property type="entry name" value="ABC_transporter-like_ATP-bd"/>
</dbReference>
<evidence type="ECO:0000256" key="6">
    <source>
        <dbReference type="ARBA" id="ARBA00022989"/>
    </source>
</evidence>
<keyword evidence="3 11" id="KW-0812">Transmembrane</keyword>
<evidence type="ECO:0000256" key="10">
    <source>
        <dbReference type="ARBA" id="ARBA00071747"/>
    </source>
</evidence>
<dbReference type="InterPro" id="IPR036640">
    <property type="entry name" value="ABC1_TM_sf"/>
</dbReference>
<keyword evidence="7 11" id="KW-0472">Membrane</keyword>
<keyword evidence="6 11" id="KW-1133">Transmembrane helix</keyword>
<comment type="caution">
    <text evidence="14">The sequence shown here is derived from an EMBL/GenBank/DDBJ whole genome shotgun (WGS) entry which is preliminary data.</text>
</comment>
<evidence type="ECO:0000256" key="11">
    <source>
        <dbReference type="SAM" id="Phobius"/>
    </source>
</evidence>
<keyword evidence="4" id="KW-0547">Nucleotide-binding</keyword>
<feature type="transmembrane region" description="Helical" evidence="11">
    <location>
        <begin position="99"/>
        <end position="120"/>
    </location>
</feature>
<evidence type="ECO:0000256" key="4">
    <source>
        <dbReference type="ARBA" id="ARBA00022741"/>
    </source>
</evidence>
<reference evidence="14" key="1">
    <citation type="submission" date="2020-10" db="EMBL/GenBank/DDBJ databases">
        <authorList>
            <person name="Gilroy R."/>
        </authorList>
    </citation>
    <scope>NUCLEOTIDE SEQUENCE</scope>
    <source>
        <strain evidence="14">ChiGjej1B1-2707</strain>
    </source>
</reference>
<feature type="transmembrane region" description="Helical" evidence="11">
    <location>
        <begin position="74"/>
        <end position="93"/>
    </location>
</feature>
<feature type="transmembrane region" description="Helical" evidence="11">
    <location>
        <begin position="177"/>
        <end position="206"/>
    </location>
</feature>
<dbReference type="Gene3D" id="3.40.50.300">
    <property type="entry name" value="P-loop containing nucleotide triphosphate hydrolases"/>
    <property type="match status" value="1"/>
</dbReference>
<dbReference type="SUPFAM" id="SSF52540">
    <property type="entry name" value="P-loop containing nucleoside triphosphate hydrolases"/>
    <property type="match status" value="1"/>
</dbReference>
<evidence type="ECO:0000256" key="7">
    <source>
        <dbReference type="ARBA" id="ARBA00023136"/>
    </source>
</evidence>
<dbReference type="Pfam" id="PF00664">
    <property type="entry name" value="ABC_membrane"/>
    <property type="match status" value="1"/>
</dbReference>
<dbReference type="SMART" id="SM00382">
    <property type="entry name" value="AAA"/>
    <property type="match status" value="1"/>
</dbReference>
<dbReference type="InterPro" id="IPR017871">
    <property type="entry name" value="ABC_transporter-like_CS"/>
</dbReference>
<evidence type="ECO:0000256" key="2">
    <source>
        <dbReference type="ARBA" id="ARBA00022448"/>
    </source>
</evidence>
<dbReference type="Gene3D" id="1.20.1560.10">
    <property type="entry name" value="ABC transporter type 1, transmembrane domain"/>
    <property type="match status" value="1"/>
</dbReference>
<dbReference type="GO" id="GO:0005524">
    <property type="term" value="F:ATP binding"/>
    <property type="evidence" value="ECO:0007669"/>
    <property type="project" value="UniProtKB-KW"/>
</dbReference>
<evidence type="ECO:0000256" key="1">
    <source>
        <dbReference type="ARBA" id="ARBA00004651"/>
    </source>
</evidence>
<evidence type="ECO:0000256" key="3">
    <source>
        <dbReference type="ARBA" id="ARBA00022692"/>
    </source>
</evidence>
<dbReference type="GO" id="GO:0016887">
    <property type="term" value="F:ATP hydrolysis activity"/>
    <property type="evidence" value="ECO:0007669"/>
    <property type="project" value="InterPro"/>
</dbReference>
<comment type="similarity">
    <text evidence="9">Belongs to the ABC transporter superfamily. Lipid exporter (TC 3.A.1.106) family.</text>
</comment>
<evidence type="ECO:0000256" key="5">
    <source>
        <dbReference type="ARBA" id="ARBA00022840"/>
    </source>
</evidence>
<evidence type="ECO:0000256" key="9">
    <source>
        <dbReference type="ARBA" id="ARBA00061644"/>
    </source>
</evidence>
<dbReference type="PROSITE" id="PS00211">
    <property type="entry name" value="ABC_TRANSPORTER_1"/>
    <property type="match status" value="1"/>
</dbReference>
<dbReference type="InterPro" id="IPR011527">
    <property type="entry name" value="ABC1_TM_dom"/>
</dbReference>
<dbReference type="GO" id="GO:0140359">
    <property type="term" value="F:ABC-type transporter activity"/>
    <property type="evidence" value="ECO:0007669"/>
    <property type="project" value="InterPro"/>
</dbReference>
<dbReference type="GO" id="GO:0005886">
    <property type="term" value="C:plasma membrane"/>
    <property type="evidence" value="ECO:0007669"/>
    <property type="project" value="UniProtKB-SubCell"/>
</dbReference>
<dbReference type="InterPro" id="IPR003593">
    <property type="entry name" value="AAA+_ATPase"/>
</dbReference>
<evidence type="ECO:0000313" key="14">
    <source>
        <dbReference type="EMBL" id="HIR01593.1"/>
    </source>
</evidence>
<dbReference type="PANTHER" id="PTHR24221:SF499">
    <property type="entry name" value="FATTY ACID ABC TRANSPORTER ATP-BINDING_PERMEASE PROTEIN"/>
    <property type="match status" value="1"/>
</dbReference>
<proteinExistence type="inferred from homology"/>
<evidence type="ECO:0000256" key="8">
    <source>
        <dbReference type="ARBA" id="ARBA00055053"/>
    </source>
</evidence>
<dbReference type="Pfam" id="PF00005">
    <property type="entry name" value="ABC_tran"/>
    <property type="match status" value="1"/>
</dbReference>
<dbReference type="CDD" id="cd18547">
    <property type="entry name" value="ABC_6TM_Tm288_like"/>
    <property type="match status" value="1"/>
</dbReference>